<evidence type="ECO:0000256" key="2">
    <source>
        <dbReference type="ARBA" id="ARBA00022448"/>
    </source>
</evidence>
<evidence type="ECO:0000256" key="7">
    <source>
        <dbReference type="ARBA" id="ARBA00023170"/>
    </source>
</evidence>
<gene>
    <name evidence="12" type="ORF">TPSB3V08_LOCUS15605</name>
</gene>
<dbReference type="Pfam" id="PF10613">
    <property type="entry name" value="Lig_chan-Glu_bd"/>
    <property type="match status" value="1"/>
</dbReference>
<evidence type="ECO:0000256" key="4">
    <source>
        <dbReference type="ARBA" id="ARBA00022989"/>
    </source>
</evidence>
<dbReference type="EMBL" id="OD089772">
    <property type="protein sequence ID" value="CAD7422190.1"/>
    <property type="molecule type" value="Genomic_DNA"/>
</dbReference>
<keyword evidence="3" id="KW-0812">Transmembrane</keyword>
<dbReference type="Gene3D" id="3.40.190.10">
    <property type="entry name" value="Periplasmic binding protein-like II"/>
    <property type="match status" value="1"/>
</dbReference>
<sequence>MPHANSRCEPTHCLLVYSDVVVRGMLCVKYTGEGPLLNGACTTWRKPSDGSWGMFENDSWSVVGKDSLNKTQRHGSWNGMIGMIQRQEVEVAINEFAMTSLRLNVVDFTVPLLATK</sequence>
<accession>A0A7R9DYN8</accession>
<evidence type="ECO:0000256" key="8">
    <source>
        <dbReference type="ARBA" id="ARBA00023180"/>
    </source>
</evidence>
<proteinExistence type="predicted"/>
<evidence type="ECO:0000256" key="1">
    <source>
        <dbReference type="ARBA" id="ARBA00004141"/>
    </source>
</evidence>
<dbReference type="SUPFAM" id="SSF53850">
    <property type="entry name" value="Periplasmic binding protein-like II"/>
    <property type="match status" value="1"/>
</dbReference>
<keyword evidence="6" id="KW-0472">Membrane</keyword>
<keyword evidence="2" id="KW-0813">Transport</keyword>
<dbReference type="GO" id="GO:0016020">
    <property type="term" value="C:membrane"/>
    <property type="evidence" value="ECO:0007669"/>
    <property type="project" value="UniProtKB-SubCell"/>
</dbReference>
<dbReference type="InterPro" id="IPR019594">
    <property type="entry name" value="Glu/Gly-bd"/>
</dbReference>
<evidence type="ECO:0000259" key="11">
    <source>
        <dbReference type="Pfam" id="PF10613"/>
    </source>
</evidence>
<evidence type="ECO:0000313" key="12">
    <source>
        <dbReference type="EMBL" id="CAD7422190.1"/>
    </source>
</evidence>
<keyword evidence="10" id="KW-0407">Ion channel</keyword>
<keyword evidence="5" id="KW-0406">Ion transport</keyword>
<evidence type="ECO:0000256" key="6">
    <source>
        <dbReference type="ARBA" id="ARBA00023136"/>
    </source>
</evidence>
<evidence type="ECO:0000256" key="10">
    <source>
        <dbReference type="ARBA" id="ARBA00023303"/>
    </source>
</evidence>
<reference evidence="12" key="1">
    <citation type="submission" date="2020-11" db="EMBL/GenBank/DDBJ databases">
        <authorList>
            <person name="Tran Van P."/>
        </authorList>
    </citation>
    <scope>NUCLEOTIDE SEQUENCE</scope>
</reference>
<evidence type="ECO:0000256" key="9">
    <source>
        <dbReference type="ARBA" id="ARBA00023286"/>
    </source>
</evidence>
<name>A0A7R9DYN8_TIMPO</name>
<organism evidence="12">
    <name type="scientific">Timema poppense</name>
    <name type="common">Walking stick</name>
    <dbReference type="NCBI Taxonomy" id="170557"/>
    <lineage>
        <taxon>Eukaryota</taxon>
        <taxon>Metazoa</taxon>
        <taxon>Ecdysozoa</taxon>
        <taxon>Arthropoda</taxon>
        <taxon>Hexapoda</taxon>
        <taxon>Insecta</taxon>
        <taxon>Pterygota</taxon>
        <taxon>Neoptera</taxon>
        <taxon>Polyneoptera</taxon>
        <taxon>Phasmatodea</taxon>
        <taxon>Timematodea</taxon>
        <taxon>Timematoidea</taxon>
        <taxon>Timematidae</taxon>
        <taxon>Timema</taxon>
    </lineage>
</organism>
<evidence type="ECO:0000256" key="3">
    <source>
        <dbReference type="ARBA" id="ARBA00022692"/>
    </source>
</evidence>
<protein>
    <recommendedName>
        <fullName evidence="11">Ionotropic glutamate receptor L-glutamate and glycine-binding domain-containing protein</fullName>
    </recommendedName>
</protein>
<evidence type="ECO:0000256" key="5">
    <source>
        <dbReference type="ARBA" id="ARBA00023065"/>
    </source>
</evidence>
<feature type="domain" description="Ionotropic glutamate receptor L-glutamate and glycine-binding" evidence="11">
    <location>
        <begin position="71"/>
        <end position="113"/>
    </location>
</feature>
<keyword evidence="4" id="KW-1133">Transmembrane helix</keyword>
<dbReference type="AlphaFoldDB" id="A0A7R9DYN8"/>
<keyword evidence="8" id="KW-0325">Glycoprotein</keyword>
<keyword evidence="7" id="KW-0675">Receptor</keyword>
<dbReference type="GO" id="GO:0015276">
    <property type="term" value="F:ligand-gated monoatomic ion channel activity"/>
    <property type="evidence" value="ECO:0007669"/>
    <property type="project" value="InterPro"/>
</dbReference>
<keyword evidence="9" id="KW-1071">Ligand-gated ion channel</keyword>
<comment type="subcellular location">
    <subcellularLocation>
        <location evidence="1">Membrane</location>
        <topology evidence="1">Multi-pass membrane protein</topology>
    </subcellularLocation>
</comment>